<protein>
    <submittedName>
        <fullName evidence="5">Hydrogenase 3 maturation protease</fullName>
    </submittedName>
</protein>
<keyword evidence="4" id="KW-0378">Hydrolase</keyword>
<dbReference type="PRINTS" id="PR00446">
    <property type="entry name" value="HYDRGNUPTAKE"/>
</dbReference>
<comment type="similarity">
    <text evidence="1">Belongs to the peptidase A31 family.</text>
</comment>
<dbReference type="PANTHER" id="PTHR30302:SF1">
    <property type="entry name" value="HYDROGENASE 2 MATURATION PROTEASE"/>
    <property type="match status" value="1"/>
</dbReference>
<dbReference type="InterPro" id="IPR000671">
    <property type="entry name" value="Peptidase_A31"/>
</dbReference>
<accession>A0A0W8FHB4</accession>
<gene>
    <name evidence="5" type="ORF">ASZ90_010001</name>
</gene>
<dbReference type="PANTHER" id="PTHR30302">
    <property type="entry name" value="HYDROGENASE 1 MATURATION PROTEASE"/>
    <property type="match status" value="1"/>
</dbReference>
<keyword evidence="2 5" id="KW-0645">Protease</keyword>
<dbReference type="EMBL" id="LNQE01001209">
    <property type="protein sequence ID" value="KUG20267.1"/>
    <property type="molecule type" value="Genomic_DNA"/>
</dbReference>
<dbReference type="SUPFAM" id="SSF53163">
    <property type="entry name" value="HybD-like"/>
    <property type="match status" value="1"/>
</dbReference>
<dbReference type="NCBIfam" id="TIGR00072">
    <property type="entry name" value="hydrog_prot"/>
    <property type="match status" value="1"/>
</dbReference>
<dbReference type="InterPro" id="IPR004420">
    <property type="entry name" value="Pept_A31_hyd_mat_HycI"/>
</dbReference>
<dbReference type="GO" id="GO:0004190">
    <property type="term" value="F:aspartic-type endopeptidase activity"/>
    <property type="evidence" value="ECO:0007669"/>
    <property type="project" value="UniProtKB-KW"/>
</dbReference>
<dbReference type="NCBIfam" id="TIGR00142">
    <property type="entry name" value="hycI"/>
    <property type="match status" value="1"/>
</dbReference>
<evidence type="ECO:0000256" key="2">
    <source>
        <dbReference type="ARBA" id="ARBA00022670"/>
    </source>
</evidence>
<sequence length="145" mass="15620">MKMAIGIGNTLRRDDGAGIYVAKRLEGSGWTALDCGTAPENFTSVVRRAHPEILVLVDAAEMGLSPGEFRIIAKDAIRDVSIGTHHLPLTHLIDYLQDAAGCIVFVGIQPAVVQDGEGLTPEVMRGANDLVEILKKECFEALRPL</sequence>
<dbReference type="GO" id="GO:0016485">
    <property type="term" value="P:protein processing"/>
    <property type="evidence" value="ECO:0007669"/>
    <property type="project" value="TreeGrafter"/>
</dbReference>
<dbReference type="Pfam" id="PF01750">
    <property type="entry name" value="HycI"/>
    <property type="match status" value="1"/>
</dbReference>
<evidence type="ECO:0000313" key="5">
    <source>
        <dbReference type="EMBL" id="KUG20267.1"/>
    </source>
</evidence>
<dbReference type="CDD" id="cd06067">
    <property type="entry name" value="H2MP_MemB-H2evol"/>
    <property type="match status" value="1"/>
</dbReference>
<reference evidence="5" key="1">
    <citation type="journal article" date="2015" name="Proc. Natl. Acad. Sci. U.S.A.">
        <title>Networks of energetic and metabolic interactions define dynamics in microbial communities.</title>
        <authorList>
            <person name="Embree M."/>
            <person name="Liu J.K."/>
            <person name="Al-Bassam M.M."/>
            <person name="Zengler K."/>
        </authorList>
    </citation>
    <scope>NUCLEOTIDE SEQUENCE</scope>
</reference>
<evidence type="ECO:0000256" key="1">
    <source>
        <dbReference type="ARBA" id="ARBA00006814"/>
    </source>
</evidence>
<dbReference type="GO" id="GO:0008047">
    <property type="term" value="F:enzyme activator activity"/>
    <property type="evidence" value="ECO:0007669"/>
    <property type="project" value="InterPro"/>
</dbReference>
<dbReference type="Gene3D" id="3.40.50.1450">
    <property type="entry name" value="HybD-like"/>
    <property type="match status" value="1"/>
</dbReference>
<evidence type="ECO:0000256" key="4">
    <source>
        <dbReference type="ARBA" id="ARBA00022801"/>
    </source>
</evidence>
<proteinExistence type="inferred from homology"/>
<name>A0A0W8FHB4_9ZZZZ</name>
<dbReference type="InterPro" id="IPR023430">
    <property type="entry name" value="Pept_HybD-like_dom_sf"/>
</dbReference>
<organism evidence="5">
    <name type="scientific">hydrocarbon metagenome</name>
    <dbReference type="NCBI Taxonomy" id="938273"/>
    <lineage>
        <taxon>unclassified sequences</taxon>
        <taxon>metagenomes</taxon>
        <taxon>ecological metagenomes</taxon>
    </lineage>
</organism>
<keyword evidence="3" id="KW-0064">Aspartyl protease</keyword>
<evidence type="ECO:0000256" key="3">
    <source>
        <dbReference type="ARBA" id="ARBA00022750"/>
    </source>
</evidence>
<dbReference type="AlphaFoldDB" id="A0A0W8FHB4"/>
<comment type="caution">
    <text evidence="5">The sequence shown here is derived from an EMBL/GenBank/DDBJ whole genome shotgun (WGS) entry which is preliminary data.</text>
</comment>